<keyword evidence="3" id="KW-1185">Reference proteome</keyword>
<sequence>MPRFRDEPRAWVRLGTQGRGLRRTRAGFTSDPGTGFASEPKRGVCREPNSWVRLRTEDEGIFGLGRKKMRKNTEEETTVPVML</sequence>
<feature type="region of interest" description="Disordered" evidence="1">
    <location>
        <begin position="22"/>
        <end position="42"/>
    </location>
</feature>
<dbReference type="Proteomes" id="UP001054252">
    <property type="component" value="Unassembled WGS sequence"/>
</dbReference>
<comment type="caution">
    <text evidence="2">The sequence shown here is derived from an EMBL/GenBank/DDBJ whole genome shotgun (WGS) entry which is preliminary data.</text>
</comment>
<proteinExistence type="predicted"/>
<evidence type="ECO:0000313" key="2">
    <source>
        <dbReference type="EMBL" id="GKU88396.1"/>
    </source>
</evidence>
<gene>
    <name evidence="2" type="ORF">SLEP1_g2665</name>
</gene>
<reference evidence="2 3" key="1">
    <citation type="journal article" date="2021" name="Commun. Biol.">
        <title>The genome of Shorea leprosula (Dipterocarpaceae) highlights the ecological relevance of drought in aseasonal tropical rainforests.</title>
        <authorList>
            <person name="Ng K.K.S."/>
            <person name="Kobayashi M.J."/>
            <person name="Fawcett J.A."/>
            <person name="Hatakeyama M."/>
            <person name="Paape T."/>
            <person name="Ng C.H."/>
            <person name="Ang C.C."/>
            <person name="Tnah L.H."/>
            <person name="Lee C.T."/>
            <person name="Nishiyama T."/>
            <person name="Sese J."/>
            <person name="O'Brien M.J."/>
            <person name="Copetti D."/>
            <person name="Mohd Noor M.I."/>
            <person name="Ong R.C."/>
            <person name="Putra M."/>
            <person name="Sireger I.Z."/>
            <person name="Indrioko S."/>
            <person name="Kosugi Y."/>
            <person name="Izuno A."/>
            <person name="Isagi Y."/>
            <person name="Lee S.L."/>
            <person name="Shimizu K.K."/>
        </authorList>
    </citation>
    <scope>NUCLEOTIDE SEQUENCE [LARGE SCALE GENOMIC DNA]</scope>
    <source>
        <strain evidence="2">214</strain>
    </source>
</reference>
<evidence type="ECO:0000256" key="1">
    <source>
        <dbReference type="SAM" id="MobiDB-lite"/>
    </source>
</evidence>
<evidence type="ECO:0000313" key="3">
    <source>
        <dbReference type="Proteomes" id="UP001054252"/>
    </source>
</evidence>
<name>A0AAV5HQ73_9ROSI</name>
<dbReference type="AlphaFoldDB" id="A0AAV5HQ73"/>
<protein>
    <submittedName>
        <fullName evidence="2">Uncharacterized protein</fullName>
    </submittedName>
</protein>
<dbReference type="EMBL" id="BPVZ01000002">
    <property type="protein sequence ID" value="GKU88396.1"/>
    <property type="molecule type" value="Genomic_DNA"/>
</dbReference>
<organism evidence="2 3">
    <name type="scientific">Rubroshorea leprosula</name>
    <dbReference type="NCBI Taxonomy" id="152421"/>
    <lineage>
        <taxon>Eukaryota</taxon>
        <taxon>Viridiplantae</taxon>
        <taxon>Streptophyta</taxon>
        <taxon>Embryophyta</taxon>
        <taxon>Tracheophyta</taxon>
        <taxon>Spermatophyta</taxon>
        <taxon>Magnoliopsida</taxon>
        <taxon>eudicotyledons</taxon>
        <taxon>Gunneridae</taxon>
        <taxon>Pentapetalae</taxon>
        <taxon>rosids</taxon>
        <taxon>malvids</taxon>
        <taxon>Malvales</taxon>
        <taxon>Dipterocarpaceae</taxon>
        <taxon>Rubroshorea</taxon>
    </lineage>
</organism>
<accession>A0AAV5HQ73</accession>